<feature type="domain" description="PTS EIIC type-1" evidence="15">
    <location>
        <begin position="103"/>
        <end position="455"/>
    </location>
</feature>
<dbReference type="PANTHER" id="PTHR30175:SF1">
    <property type="entry name" value="PTS SYSTEM ARBUTIN-, CELLOBIOSE-, AND SALICIN-SPECIFIC EIIBC COMPONENT-RELATED"/>
    <property type="match status" value="1"/>
</dbReference>
<keyword evidence="8" id="KW-0418">Kinase</keyword>
<keyword evidence="3" id="KW-1003">Cell membrane</keyword>
<evidence type="ECO:0000256" key="3">
    <source>
        <dbReference type="ARBA" id="ARBA00022475"/>
    </source>
</evidence>
<feature type="transmembrane region" description="Helical" evidence="12">
    <location>
        <begin position="101"/>
        <end position="122"/>
    </location>
</feature>
<dbReference type="GO" id="GO:0016301">
    <property type="term" value="F:kinase activity"/>
    <property type="evidence" value="ECO:0007669"/>
    <property type="project" value="UniProtKB-KW"/>
</dbReference>
<dbReference type="GO" id="GO:0005886">
    <property type="term" value="C:plasma membrane"/>
    <property type="evidence" value="ECO:0007669"/>
    <property type="project" value="UniProtKB-SubCell"/>
</dbReference>
<dbReference type="RefSeq" id="WP_127738466.1">
    <property type="nucleotide sequence ID" value="NZ_CP196003.1"/>
</dbReference>
<dbReference type="SUPFAM" id="SSF55604">
    <property type="entry name" value="Glucose permease domain IIB"/>
    <property type="match status" value="1"/>
</dbReference>
<dbReference type="InterPro" id="IPR050558">
    <property type="entry name" value="PTS_Sugar-Specific_Components"/>
</dbReference>
<comment type="subcellular location">
    <subcellularLocation>
        <location evidence="1">Cell membrane</location>
        <topology evidence="1">Multi-pass membrane protein</topology>
    </subcellularLocation>
</comment>
<dbReference type="InterPro" id="IPR001996">
    <property type="entry name" value="PTS_IIB_1"/>
</dbReference>
<dbReference type="Proteomes" id="UP000288024">
    <property type="component" value="Unassembled WGS sequence"/>
</dbReference>
<keyword evidence="9 12" id="KW-1133">Transmembrane helix</keyword>
<evidence type="ECO:0000256" key="6">
    <source>
        <dbReference type="ARBA" id="ARBA00022683"/>
    </source>
</evidence>
<dbReference type="CDD" id="cd00212">
    <property type="entry name" value="PTS_IIB_glc"/>
    <property type="match status" value="1"/>
</dbReference>
<dbReference type="GO" id="GO:0090589">
    <property type="term" value="F:protein-phosphocysteine-trehalose phosphotransferase system transporter activity"/>
    <property type="evidence" value="ECO:0007669"/>
    <property type="project" value="TreeGrafter"/>
</dbReference>
<dbReference type="InterPro" id="IPR011297">
    <property type="entry name" value="PTS_IIABC_b_glu"/>
</dbReference>
<evidence type="ECO:0000256" key="4">
    <source>
        <dbReference type="ARBA" id="ARBA00022597"/>
    </source>
</evidence>
<evidence type="ECO:0000256" key="9">
    <source>
        <dbReference type="ARBA" id="ARBA00022989"/>
    </source>
</evidence>
<dbReference type="Pfam" id="PF02378">
    <property type="entry name" value="PTS_EIIC"/>
    <property type="match status" value="1"/>
</dbReference>
<dbReference type="GO" id="GO:0015771">
    <property type="term" value="P:trehalose transport"/>
    <property type="evidence" value="ECO:0007669"/>
    <property type="project" value="TreeGrafter"/>
</dbReference>
<keyword evidence="7 12" id="KW-0812">Transmembrane</keyword>
<evidence type="ECO:0000256" key="12">
    <source>
        <dbReference type="SAM" id="Phobius"/>
    </source>
</evidence>
<evidence type="ECO:0000259" key="15">
    <source>
        <dbReference type="PROSITE" id="PS51103"/>
    </source>
</evidence>
<feature type="transmembrane region" description="Helical" evidence="12">
    <location>
        <begin position="422"/>
        <end position="441"/>
    </location>
</feature>
<keyword evidence="5" id="KW-0808">Transferase</keyword>
<feature type="active site" description="Phosphocysteine intermediate; for EIIB activity" evidence="11">
    <location>
        <position position="26"/>
    </location>
</feature>
<comment type="caution">
    <text evidence="16">The sequence shown here is derived from an EMBL/GenBank/DDBJ whole genome shotgun (WGS) entry which is preliminary data.</text>
</comment>
<keyword evidence="2" id="KW-0813">Transport</keyword>
<dbReference type="InterPro" id="IPR011055">
    <property type="entry name" value="Dup_hybrid_motif"/>
</dbReference>
<dbReference type="GO" id="GO:0008982">
    <property type="term" value="F:protein-N(PI)-phosphohistidine-sugar phosphotransferase activity"/>
    <property type="evidence" value="ECO:0007669"/>
    <property type="project" value="InterPro"/>
</dbReference>
<gene>
    <name evidence="16" type="ORF">EM808_12035</name>
</gene>
<dbReference type="GO" id="GO:0009401">
    <property type="term" value="P:phosphoenolpyruvate-dependent sugar phosphotransferase system"/>
    <property type="evidence" value="ECO:0007669"/>
    <property type="project" value="UniProtKB-KW"/>
</dbReference>
<feature type="transmembrane region" description="Helical" evidence="12">
    <location>
        <begin position="197"/>
        <end position="223"/>
    </location>
</feature>
<evidence type="ECO:0000256" key="7">
    <source>
        <dbReference type="ARBA" id="ARBA00022692"/>
    </source>
</evidence>
<evidence type="ECO:0000256" key="5">
    <source>
        <dbReference type="ARBA" id="ARBA00022679"/>
    </source>
</evidence>
<feature type="domain" description="PTS EIIA type-1" evidence="13">
    <location>
        <begin position="486"/>
        <end position="590"/>
    </location>
</feature>
<dbReference type="SUPFAM" id="SSF51261">
    <property type="entry name" value="Duplicated hybrid motif"/>
    <property type="match status" value="1"/>
</dbReference>
<dbReference type="NCBIfam" id="TIGR01995">
    <property type="entry name" value="PTS-II-ABC-beta"/>
    <property type="match status" value="1"/>
</dbReference>
<evidence type="ECO:0000313" key="16">
    <source>
        <dbReference type="EMBL" id="RVT62515.1"/>
    </source>
</evidence>
<dbReference type="InterPro" id="IPR001127">
    <property type="entry name" value="PTS_EIIA_1_perm"/>
</dbReference>
<reference evidence="16 17" key="1">
    <citation type="submission" date="2019-01" db="EMBL/GenBank/DDBJ databases">
        <title>Bacillus sp. M5HDSG1-1, whole genome shotgun sequence.</title>
        <authorList>
            <person name="Tuo L."/>
        </authorList>
    </citation>
    <scope>NUCLEOTIDE SEQUENCE [LARGE SCALE GENOMIC DNA]</scope>
    <source>
        <strain evidence="16 17">M5HDSG1-1</strain>
    </source>
</reference>
<dbReference type="InterPro" id="IPR003352">
    <property type="entry name" value="PTS_EIIC"/>
</dbReference>
<evidence type="ECO:0000313" key="17">
    <source>
        <dbReference type="Proteomes" id="UP000288024"/>
    </source>
</evidence>
<feature type="transmembrane region" description="Helical" evidence="12">
    <location>
        <begin position="353"/>
        <end position="372"/>
    </location>
</feature>
<feature type="transmembrane region" description="Helical" evidence="12">
    <location>
        <begin position="283"/>
        <end position="309"/>
    </location>
</feature>
<dbReference type="InterPro" id="IPR018113">
    <property type="entry name" value="PTrfase_EIIB_Cys"/>
</dbReference>
<feature type="transmembrane region" description="Helical" evidence="12">
    <location>
        <begin position="379"/>
        <end position="402"/>
    </location>
</feature>
<feature type="transmembrane region" description="Helical" evidence="12">
    <location>
        <begin position="173"/>
        <end position="191"/>
    </location>
</feature>
<evidence type="ECO:0000256" key="2">
    <source>
        <dbReference type="ARBA" id="ARBA00022448"/>
    </source>
</evidence>
<keyword evidence="4" id="KW-0762">Sugar transport</keyword>
<dbReference type="PANTHER" id="PTHR30175">
    <property type="entry name" value="PHOSPHOTRANSFERASE SYSTEM TRANSPORT PROTEIN"/>
    <property type="match status" value="1"/>
</dbReference>
<name>A0A437KAR7_9BACI</name>
<keyword evidence="17" id="KW-1185">Reference proteome</keyword>
<dbReference type="Gene3D" id="2.70.70.10">
    <property type="entry name" value="Glucose Permease (Domain IIA)"/>
    <property type="match status" value="1"/>
</dbReference>
<evidence type="ECO:0000256" key="8">
    <source>
        <dbReference type="ARBA" id="ARBA00022777"/>
    </source>
</evidence>
<evidence type="ECO:0000259" key="14">
    <source>
        <dbReference type="PROSITE" id="PS51098"/>
    </source>
</evidence>
<dbReference type="Pfam" id="PF00358">
    <property type="entry name" value="PTS_EIIA_1"/>
    <property type="match status" value="1"/>
</dbReference>
<feature type="domain" description="PTS EIIB type-1" evidence="14">
    <location>
        <begin position="4"/>
        <end position="86"/>
    </location>
</feature>
<evidence type="ECO:0000259" key="13">
    <source>
        <dbReference type="PROSITE" id="PS51093"/>
    </source>
</evidence>
<keyword evidence="6" id="KW-0598">Phosphotransferase system</keyword>
<dbReference type="Gene3D" id="3.30.1360.60">
    <property type="entry name" value="Glucose permease domain IIB"/>
    <property type="match status" value="1"/>
</dbReference>
<dbReference type="PROSITE" id="PS00371">
    <property type="entry name" value="PTS_EIIA_TYPE_1_HIS"/>
    <property type="match status" value="1"/>
</dbReference>
<dbReference type="AlphaFoldDB" id="A0A437KAR7"/>
<dbReference type="PROSITE" id="PS51093">
    <property type="entry name" value="PTS_EIIA_TYPE_1"/>
    <property type="match status" value="1"/>
</dbReference>
<dbReference type="PROSITE" id="PS51098">
    <property type="entry name" value="PTS_EIIB_TYPE_1"/>
    <property type="match status" value="1"/>
</dbReference>
<sequence>MDFQKLAKDIVEHIGGQENISDLYHCATRLRFTLKNDNKANRNAIENLDGVITVTESGGMFQVVIGNNVASVHDAIMDQTGLGTKQQTAEDGKKGNLFERFIDLLSGIFSPVLGLLAASGLIKGLNFVLGKYEILDPAGGTYRIIAAAGDSFYYFMPIILAITAARKFKVNQFIAVALAGGLIYPDLVNALNANESLSFLGIPVVLAKYSSTVIPIIIAIWILKYVEGFFTRFLHESIRNLLTPFFCLLIMLPLTLLAIGPVAIYTSGLIASGYLFIYNLSPIISGIVLGACWQILVIFGLHWGFVPVMLNNITVYGKDSINAMIGPSVAAQSGAALGVFFKTKNKKLKSLSLSAFFAGLMGITEPAVYGVTLKLKRPFIIACTMGAIGGGIAGGFGSAAIAQVQKSILTIPVVAHGMTGYIIAYFFALIGSCILTILIGFKEESSEDDVKKTDKSELTVDNSMIKRESIISPISGYAKPLEEISDPVFAGGAMGKGIAVIPEDGKVYSPVDGTVTLAFPTKHAYGFTSTSGGEILIHIGLDTVKLNGEGFTSFVETGAKVKKGDLIAEFDIQKLKELGYDVTTPIVVTNSDKYLDILPLKKNQIIHGEEALSLLL</sequence>
<dbReference type="InterPro" id="IPR013013">
    <property type="entry name" value="PTS_EIIC_1"/>
</dbReference>
<organism evidence="16 17">
    <name type="scientific">Niallia taxi</name>
    <dbReference type="NCBI Taxonomy" id="2499688"/>
    <lineage>
        <taxon>Bacteria</taxon>
        <taxon>Bacillati</taxon>
        <taxon>Bacillota</taxon>
        <taxon>Bacilli</taxon>
        <taxon>Bacillales</taxon>
        <taxon>Bacillaceae</taxon>
        <taxon>Niallia</taxon>
    </lineage>
</organism>
<evidence type="ECO:0000256" key="10">
    <source>
        <dbReference type="ARBA" id="ARBA00023136"/>
    </source>
</evidence>
<dbReference type="NCBIfam" id="TIGR00830">
    <property type="entry name" value="PTBA"/>
    <property type="match status" value="1"/>
</dbReference>
<feature type="transmembrane region" description="Helical" evidence="12">
    <location>
        <begin position="142"/>
        <end position="161"/>
    </location>
</feature>
<feature type="transmembrane region" description="Helical" evidence="12">
    <location>
        <begin position="244"/>
        <end position="277"/>
    </location>
</feature>
<dbReference type="Pfam" id="PF00367">
    <property type="entry name" value="PTS_EIIB"/>
    <property type="match status" value="1"/>
</dbReference>
<dbReference type="PROSITE" id="PS01035">
    <property type="entry name" value="PTS_EIIB_TYPE_1_CYS"/>
    <property type="match status" value="1"/>
</dbReference>
<dbReference type="FunFam" id="3.30.1360.60:FF:000001">
    <property type="entry name" value="PTS system glucose-specific IIBC component PtsG"/>
    <property type="match status" value="1"/>
</dbReference>
<dbReference type="EMBL" id="RZTZ01000004">
    <property type="protein sequence ID" value="RVT62515.1"/>
    <property type="molecule type" value="Genomic_DNA"/>
</dbReference>
<dbReference type="FunFam" id="2.70.70.10:FF:000001">
    <property type="entry name" value="PTS system glucose-specific IIA component"/>
    <property type="match status" value="1"/>
</dbReference>
<protein>
    <submittedName>
        <fullName evidence="16">PTS beta-glucoside transporter subunit IIABC</fullName>
    </submittedName>
</protein>
<keyword evidence="10 12" id="KW-0472">Membrane</keyword>
<proteinExistence type="predicted"/>
<accession>A0A437KAR7</accession>
<evidence type="ECO:0000256" key="11">
    <source>
        <dbReference type="PROSITE-ProRule" id="PRU00421"/>
    </source>
</evidence>
<dbReference type="CDD" id="cd00210">
    <property type="entry name" value="PTS_IIA_glc"/>
    <property type="match status" value="1"/>
</dbReference>
<dbReference type="InterPro" id="IPR036878">
    <property type="entry name" value="Glu_permease_IIB"/>
</dbReference>
<feature type="transmembrane region" description="Helical" evidence="12">
    <location>
        <begin position="321"/>
        <end position="341"/>
    </location>
</feature>
<evidence type="ECO:0000256" key="1">
    <source>
        <dbReference type="ARBA" id="ARBA00004651"/>
    </source>
</evidence>
<dbReference type="PROSITE" id="PS51103">
    <property type="entry name" value="PTS_EIIC_TYPE_1"/>
    <property type="match status" value="1"/>
</dbReference>